<keyword evidence="3" id="KW-1185">Reference proteome</keyword>
<dbReference type="Proteomes" id="UP000243459">
    <property type="component" value="Chromosome 7"/>
</dbReference>
<reference evidence="3" key="1">
    <citation type="journal article" date="2017" name="Nat. Commun.">
        <title>The asparagus genome sheds light on the origin and evolution of a young Y chromosome.</title>
        <authorList>
            <person name="Harkess A."/>
            <person name="Zhou J."/>
            <person name="Xu C."/>
            <person name="Bowers J.E."/>
            <person name="Van der Hulst R."/>
            <person name="Ayyampalayam S."/>
            <person name="Mercati F."/>
            <person name="Riccardi P."/>
            <person name="McKain M.R."/>
            <person name="Kakrana A."/>
            <person name="Tang H."/>
            <person name="Ray J."/>
            <person name="Groenendijk J."/>
            <person name="Arikit S."/>
            <person name="Mathioni S.M."/>
            <person name="Nakano M."/>
            <person name="Shan H."/>
            <person name="Telgmann-Rauber A."/>
            <person name="Kanno A."/>
            <person name="Yue Z."/>
            <person name="Chen H."/>
            <person name="Li W."/>
            <person name="Chen Y."/>
            <person name="Xu X."/>
            <person name="Zhang Y."/>
            <person name="Luo S."/>
            <person name="Chen H."/>
            <person name="Gao J."/>
            <person name="Mao Z."/>
            <person name="Pires J.C."/>
            <person name="Luo M."/>
            <person name="Kudrna D."/>
            <person name="Wing R.A."/>
            <person name="Meyers B.C."/>
            <person name="Yi K."/>
            <person name="Kong H."/>
            <person name="Lavrijsen P."/>
            <person name="Sunseri F."/>
            <person name="Falavigna A."/>
            <person name="Ye Y."/>
            <person name="Leebens-Mack J.H."/>
            <person name="Chen G."/>
        </authorList>
    </citation>
    <scope>NUCLEOTIDE SEQUENCE [LARGE SCALE GENOMIC DNA]</scope>
    <source>
        <strain evidence="3">cv. DH0086</strain>
    </source>
</reference>
<dbReference type="SUPFAM" id="SSF56672">
    <property type="entry name" value="DNA/RNA polymerases"/>
    <property type="match status" value="1"/>
</dbReference>
<dbReference type="PANTHER" id="PTHR37984:SF5">
    <property type="entry name" value="PROTEIN NYNRIN-LIKE"/>
    <property type="match status" value="1"/>
</dbReference>
<name>A0A5P1ECT7_ASPOF</name>
<proteinExistence type="predicted"/>
<gene>
    <name evidence="2" type="ORF">A4U43_C07F17200</name>
</gene>
<dbReference type="EMBL" id="CM007387">
    <property type="protein sequence ID" value="ONK63624.1"/>
    <property type="molecule type" value="Genomic_DNA"/>
</dbReference>
<dbReference type="Pfam" id="PF00078">
    <property type="entry name" value="RVT_1"/>
    <property type="match status" value="1"/>
</dbReference>
<evidence type="ECO:0000313" key="3">
    <source>
        <dbReference type="Proteomes" id="UP000243459"/>
    </source>
</evidence>
<dbReference type="Gene3D" id="3.30.70.270">
    <property type="match status" value="2"/>
</dbReference>
<dbReference type="CDD" id="cd01647">
    <property type="entry name" value="RT_LTR"/>
    <property type="match status" value="1"/>
</dbReference>
<dbReference type="InterPro" id="IPR043128">
    <property type="entry name" value="Rev_trsase/Diguanyl_cyclase"/>
</dbReference>
<dbReference type="Gene3D" id="3.10.10.10">
    <property type="entry name" value="HIV Type 1 Reverse Transcriptase, subunit A, domain 1"/>
    <property type="match status" value="1"/>
</dbReference>
<organism evidence="2 3">
    <name type="scientific">Asparagus officinalis</name>
    <name type="common">Garden asparagus</name>
    <dbReference type="NCBI Taxonomy" id="4686"/>
    <lineage>
        <taxon>Eukaryota</taxon>
        <taxon>Viridiplantae</taxon>
        <taxon>Streptophyta</taxon>
        <taxon>Embryophyta</taxon>
        <taxon>Tracheophyta</taxon>
        <taxon>Spermatophyta</taxon>
        <taxon>Magnoliopsida</taxon>
        <taxon>Liliopsida</taxon>
        <taxon>Asparagales</taxon>
        <taxon>Asparagaceae</taxon>
        <taxon>Asparagoideae</taxon>
        <taxon>Asparagus</taxon>
    </lineage>
</organism>
<dbReference type="Gramene" id="ONK63624">
    <property type="protein sequence ID" value="ONK63624"/>
    <property type="gene ID" value="A4U43_C07F17200"/>
</dbReference>
<sequence>MYPEDKKRTAFRTPLGVYCYPVMPFGLKNAGATDQRAMNDIFHEHLRKKIECYADDIAVKSQHKGDHLTDLKTMFDIMRAHQLKMNPTKSFIGVSSRKFLGFIVTSKGISLDPEKVHAIQDMPPPRNLKELRGLQGKLAYIRRFISNLSGRCQPFSKLMKKGVSFVWDGECQRAFE</sequence>
<evidence type="ECO:0000313" key="2">
    <source>
        <dbReference type="EMBL" id="ONK63624.1"/>
    </source>
</evidence>
<dbReference type="InterPro" id="IPR043502">
    <property type="entry name" value="DNA/RNA_pol_sf"/>
</dbReference>
<feature type="domain" description="Reverse transcriptase" evidence="1">
    <location>
        <begin position="3"/>
        <end position="104"/>
    </location>
</feature>
<evidence type="ECO:0000259" key="1">
    <source>
        <dbReference type="Pfam" id="PF00078"/>
    </source>
</evidence>
<dbReference type="InterPro" id="IPR050951">
    <property type="entry name" value="Retrovirus_Pol_polyprotein"/>
</dbReference>
<dbReference type="PANTHER" id="PTHR37984">
    <property type="entry name" value="PROTEIN CBG26694"/>
    <property type="match status" value="1"/>
</dbReference>
<dbReference type="AlphaFoldDB" id="A0A5P1ECT7"/>
<protein>
    <recommendedName>
        <fullName evidence="1">Reverse transcriptase domain-containing protein</fullName>
    </recommendedName>
</protein>
<dbReference type="OMA" id="NDIFHEH"/>
<accession>A0A5P1ECT7</accession>
<dbReference type="InterPro" id="IPR000477">
    <property type="entry name" value="RT_dom"/>
</dbReference>